<proteinExistence type="inferred from homology"/>
<comment type="similarity">
    <text evidence="3">Belongs to the CotF family.</text>
</comment>
<gene>
    <name evidence="4" type="ORF">J7W16_13915</name>
</gene>
<evidence type="ECO:0000256" key="2">
    <source>
        <dbReference type="ARBA" id="ARBA00024325"/>
    </source>
</evidence>
<evidence type="ECO:0000313" key="5">
    <source>
        <dbReference type="Proteomes" id="UP000678228"/>
    </source>
</evidence>
<dbReference type="Gene3D" id="1.20.1260.10">
    <property type="match status" value="1"/>
</dbReference>
<keyword evidence="4" id="KW-0946">Virion</keyword>
<evidence type="ECO:0000256" key="1">
    <source>
        <dbReference type="ARBA" id="ARBA00022969"/>
    </source>
</evidence>
<keyword evidence="1" id="KW-0749">Sporulation</keyword>
<reference evidence="4" key="1">
    <citation type="submission" date="2021-03" db="EMBL/GenBank/DDBJ databases">
        <title>Bacillus suaedae sp. nov., isolated from Suaeda aralocaspica.</title>
        <authorList>
            <person name="Lei R.F.R."/>
        </authorList>
    </citation>
    <scope>NUCLEOTIDE SEQUENCE</scope>
    <source>
        <strain evidence="4">YZJH907-2</strain>
    </source>
</reference>
<dbReference type="RefSeq" id="WP_210597925.1">
    <property type="nucleotide sequence ID" value="NZ_JAGKSQ010000005.1"/>
</dbReference>
<dbReference type="PANTHER" id="PTHR39183">
    <property type="entry name" value="SPORE COAT PROTEIN F-LIKE PROTEIN YHCQ"/>
    <property type="match status" value="1"/>
</dbReference>
<dbReference type="InterPro" id="IPR012851">
    <property type="entry name" value="Spore_coat_CotF-like"/>
</dbReference>
<sequence>MENKLNFNDHVIATDMLFESKAAVKDLAIAITETTSPEIRTFFREELLNSIQAHEQIYGFLQDRGIYDAYNVPEQLQKDIKYANQALHDSDE</sequence>
<evidence type="ECO:0000256" key="3">
    <source>
        <dbReference type="ARBA" id="ARBA00024344"/>
    </source>
</evidence>
<dbReference type="EMBL" id="JAGKSQ010000005">
    <property type="protein sequence ID" value="MBP3952234.1"/>
    <property type="molecule type" value="Genomic_DNA"/>
</dbReference>
<dbReference type="Proteomes" id="UP000678228">
    <property type="component" value="Unassembled WGS sequence"/>
</dbReference>
<comment type="subcellular location">
    <subcellularLocation>
        <location evidence="2">Spore coat</location>
    </subcellularLocation>
</comment>
<organism evidence="4 5">
    <name type="scientific">Halalkalibacter suaedae</name>
    <dbReference type="NCBI Taxonomy" id="2822140"/>
    <lineage>
        <taxon>Bacteria</taxon>
        <taxon>Bacillati</taxon>
        <taxon>Bacillota</taxon>
        <taxon>Bacilli</taxon>
        <taxon>Bacillales</taxon>
        <taxon>Bacillaceae</taxon>
        <taxon>Halalkalibacter</taxon>
    </lineage>
</organism>
<evidence type="ECO:0000313" key="4">
    <source>
        <dbReference type="EMBL" id="MBP3952234.1"/>
    </source>
</evidence>
<dbReference type="GO" id="GO:0030435">
    <property type="term" value="P:sporulation resulting in formation of a cellular spore"/>
    <property type="evidence" value="ECO:0007669"/>
    <property type="project" value="UniProtKB-KW"/>
</dbReference>
<keyword evidence="4" id="KW-0167">Capsid protein</keyword>
<dbReference type="PANTHER" id="PTHR39183:SF1">
    <property type="entry name" value="SPORE COAT PROTEIN F-LIKE PROTEIN YHCQ"/>
    <property type="match status" value="1"/>
</dbReference>
<dbReference type="InterPro" id="IPR012347">
    <property type="entry name" value="Ferritin-like"/>
</dbReference>
<name>A0A940WT28_9BACI</name>
<dbReference type="AlphaFoldDB" id="A0A940WT28"/>
<comment type="caution">
    <text evidence="4">The sequence shown here is derived from an EMBL/GenBank/DDBJ whole genome shotgun (WGS) entry which is preliminary data.</text>
</comment>
<dbReference type="Pfam" id="PF07875">
    <property type="entry name" value="Coat_F"/>
    <property type="match status" value="1"/>
</dbReference>
<accession>A0A940WT28</accession>
<protein>
    <submittedName>
        <fullName evidence="4">Spore coat protein</fullName>
    </submittedName>
</protein>
<keyword evidence="5" id="KW-1185">Reference proteome</keyword>